<organism evidence="6">
    <name type="scientific">Schistocephalus solidus</name>
    <name type="common">Tapeworm</name>
    <dbReference type="NCBI Taxonomy" id="70667"/>
    <lineage>
        <taxon>Eukaryota</taxon>
        <taxon>Metazoa</taxon>
        <taxon>Spiralia</taxon>
        <taxon>Lophotrochozoa</taxon>
        <taxon>Platyhelminthes</taxon>
        <taxon>Cestoda</taxon>
        <taxon>Eucestoda</taxon>
        <taxon>Diphyllobothriidea</taxon>
        <taxon>Diphyllobothriidae</taxon>
        <taxon>Schistocephalus</taxon>
    </lineage>
</organism>
<keyword evidence="2" id="KW-0963">Cytoplasm</keyword>
<accession>A0A0V0J502</accession>
<dbReference type="GO" id="GO:0005737">
    <property type="term" value="C:cytoplasm"/>
    <property type="evidence" value="ECO:0007669"/>
    <property type="project" value="UniProtKB-SubCell"/>
</dbReference>
<keyword evidence="3" id="KW-0853">WD repeat</keyword>
<protein>
    <submittedName>
        <fullName evidence="6">Uncharacterized protein</fullName>
    </submittedName>
</protein>
<dbReference type="PANTHER" id="PTHR14344">
    <property type="entry name" value="WD REPEAT PROTEIN"/>
    <property type="match status" value="1"/>
</dbReference>
<dbReference type="AlphaFoldDB" id="A0A0V0J502"/>
<gene>
    <name evidence="6" type="ORF">TR120463</name>
</gene>
<keyword evidence="4" id="KW-0819">tRNA processing</keyword>
<evidence type="ECO:0000256" key="2">
    <source>
        <dbReference type="ARBA" id="ARBA00022490"/>
    </source>
</evidence>
<dbReference type="EMBL" id="GEEE01002582">
    <property type="protein sequence ID" value="JAP60643.1"/>
    <property type="molecule type" value="Transcribed_RNA"/>
</dbReference>
<evidence type="ECO:0000256" key="5">
    <source>
        <dbReference type="ARBA" id="ARBA00022737"/>
    </source>
</evidence>
<dbReference type="InterPro" id="IPR051973">
    <property type="entry name" value="tRNA_Anticodon_Mtase-Reg"/>
</dbReference>
<dbReference type="SUPFAM" id="SSF50978">
    <property type="entry name" value="WD40 repeat-like"/>
    <property type="match status" value="1"/>
</dbReference>
<reference evidence="6" key="1">
    <citation type="submission" date="2016-01" db="EMBL/GenBank/DDBJ databases">
        <title>Reference transcriptome for the parasite Schistocephalus solidus: insights into the molecular evolution of parasitism.</title>
        <authorList>
            <person name="Hebert F.O."/>
            <person name="Grambauer S."/>
            <person name="Barber I."/>
            <person name="Landry C.R."/>
            <person name="Aubin-Horth N."/>
        </authorList>
    </citation>
    <scope>NUCLEOTIDE SEQUENCE</scope>
</reference>
<evidence type="ECO:0000256" key="4">
    <source>
        <dbReference type="ARBA" id="ARBA00022694"/>
    </source>
</evidence>
<evidence type="ECO:0000256" key="1">
    <source>
        <dbReference type="ARBA" id="ARBA00004496"/>
    </source>
</evidence>
<proteinExistence type="predicted"/>
<evidence type="ECO:0000256" key="3">
    <source>
        <dbReference type="ARBA" id="ARBA00022574"/>
    </source>
</evidence>
<dbReference type="PANTHER" id="PTHR14344:SF3">
    <property type="entry name" value="WD REPEAT-CONTAINING PROTEIN 6"/>
    <property type="match status" value="1"/>
</dbReference>
<comment type="subcellular location">
    <subcellularLocation>
        <location evidence="1">Cytoplasm</location>
    </subcellularLocation>
</comment>
<dbReference type="EMBL" id="GEEE01021077">
    <property type="protein sequence ID" value="JAP42148.1"/>
    <property type="molecule type" value="Transcribed_RNA"/>
</dbReference>
<dbReference type="InterPro" id="IPR036322">
    <property type="entry name" value="WD40_repeat_dom_sf"/>
</dbReference>
<dbReference type="Gene3D" id="2.130.10.10">
    <property type="entry name" value="YVTN repeat-like/Quinoprotein amine dehydrogenase"/>
    <property type="match status" value="1"/>
</dbReference>
<evidence type="ECO:0000313" key="6">
    <source>
        <dbReference type="EMBL" id="JAP60643.1"/>
    </source>
</evidence>
<keyword evidence="5" id="KW-0677">Repeat</keyword>
<dbReference type="GO" id="GO:0030488">
    <property type="term" value="P:tRNA methylation"/>
    <property type="evidence" value="ECO:0007669"/>
    <property type="project" value="TreeGrafter"/>
</dbReference>
<sequence>MKGWPSIDSSYASPLSLSADPKAGIIRADLQPSIEQQKLIEEDSNSRNAVKQLSSKPRTVFIGPNGRIYCILESGHLLNTKSSSSEDNLSFNLTLARVTDSRQIFTQHPNSPLPPANIVEALCDKQSNLRTDLLFAGYYVVGLSENRTLLALGGRWGTVAVFRFTDSGHLTCLTVFALPTRNKIMSLTWLSDHPETFSRFALLIGVFPLETFIVNITLNAALDGAVLGKFISLVRPPSEEGLQSDLAWTSCGNVVQHVRGEVDRRATYLLCGSRAGGLYLYKQVENAVCLSPVWHQKRCHGRGGVSAIVVLKREKLEESNPVLLTSGRLHGCVRRWSFCAATNSLLPLDQSMKPCGLTWVAGFANADSTMKDVGVLALGFSSTDFVAAEVTPPDSTAVMSAGRMHFRVNCAGRNRAWDFALLPAPVPTYIFCAIQKDKILVSVSDAHDLRHPEPTSAQNDHTATHSTLYLVPPLHGRDINTCLLLHTSNFSGTDNNFEDFTCITGSEDIRLGNFAFRLFPDGLKPRTAYSRLGDCCRVEPSEPRFYSGHISNIRCIAPVLNRESIAASRKGECPSAFRFFVTGGGRGMLALWRLSPDADTISPGLLGWVRLDSSVGATGGVSAAAAAAVSPTSTLISLPTCPIGPRKRARGSCDLRVMCLLGFESGPTELLLIAGCSDGSLRLLSVTLPSEEMAGCNAQFRQLGDICRYFAPAVVQPSSPPRSCILDAVVLRCDYETRDNRLSSIHLAYSNTAGLVRACFLPLPDVSAVAELCCLKMTIIGSSSCCSANALACLPQPQSLLAACGDDGSVRLVCWPKARTASAWACTVRQHYAAVVRAVLVPNSGNDSECFLFSLGSDQRLLLWKVYCNDGISLLVCSALTLAGLGDPHGLAVCCIPILSADRPKRYCILVVGSGVEVVIARPIGREEVAELTNIQVLELTD</sequence>
<name>A0A0V0J502_SCHSO</name>
<dbReference type="InterPro" id="IPR015943">
    <property type="entry name" value="WD40/YVTN_repeat-like_dom_sf"/>
</dbReference>